<dbReference type="Proteomes" id="UP000054272">
    <property type="component" value="Unassembled WGS sequence"/>
</dbReference>
<organism evidence="1 2">
    <name type="scientific">Cryptococcus gattii EJB2</name>
    <dbReference type="NCBI Taxonomy" id="1296103"/>
    <lineage>
        <taxon>Eukaryota</taxon>
        <taxon>Fungi</taxon>
        <taxon>Dikarya</taxon>
        <taxon>Basidiomycota</taxon>
        <taxon>Agaricomycotina</taxon>
        <taxon>Tremellomycetes</taxon>
        <taxon>Tremellales</taxon>
        <taxon>Cryptococcaceae</taxon>
        <taxon>Cryptococcus</taxon>
        <taxon>Cryptococcus gattii species complex</taxon>
    </lineage>
</organism>
<gene>
    <name evidence="1" type="ORF">I306_01257</name>
</gene>
<proteinExistence type="predicted"/>
<keyword evidence="2" id="KW-1185">Reference proteome</keyword>
<evidence type="ECO:0000313" key="2">
    <source>
        <dbReference type="Proteomes" id="UP000054272"/>
    </source>
</evidence>
<reference evidence="1 2" key="1">
    <citation type="submission" date="2015-01" db="EMBL/GenBank/DDBJ databases">
        <title>The Genome Sequence of Cryptococcus gattii EJB2.</title>
        <authorList>
            <consortium name="The Broad Institute Genomics Platform"/>
            <person name="Cuomo C."/>
            <person name="Litvintseva A."/>
            <person name="Chen Y."/>
            <person name="Heitman J."/>
            <person name="Sun S."/>
            <person name="Springer D."/>
            <person name="Dromer F."/>
            <person name="Young S."/>
            <person name="Zeng Q."/>
            <person name="Gargeya S."/>
            <person name="Abouelleil A."/>
            <person name="Alvarado L."/>
            <person name="Chapman S.B."/>
            <person name="Gainer-Dewar J."/>
            <person name="Goldberg J."/>
            <person name="Griggs A."/>
            <person name="Gujja S."/>
            <person name="Hansen M."/>
            <person name="Howarth C."/>
            <person name="Imamovic A."/>
            <person name="Larimer J."/>
            <person name="Murphy C."/>
            <person name="Naylor J."/>
            <person name="Pearson M."/>
            <person name="Priest M."/>
            <person name="Roberts A."/>
            <person name="Saif S."/>
            <person name="Shea T."/>
            <person name="Sykes S."/>
            <person name="Wortman J."/>
            <person name="Nusbaum C."/>
            <person name="Birren B."/>
        </authorList>
    </citation>
    <scope>NUCLEOTIDE SEQUENCE [LARGE SCALE GENOMIC DNA]</scope>
    <source>
        <strain evidence="1 2">EJB2</strain>
    </source>
</reference>
<dbReference type="EMBL" id="KN848589">
    <property type="protein sequence ID" value="KIR81645.1"/>
    <property type="molecule type" value="Genomic_DNA"/>
</dbReference>
<evidence type="ECO:0000313" key="1">
    <source>
        <dbReference type="EMBL" id="KIR81645.1"/>
    </source>
</evidence>
<accession>A0ABR5C153</accession>
<name>A0ABR5C153_9TREE</name>
<sequence length="34" mass="3961">MMLSRRLMHASCRYSTGYFFFCTSSPFRPAHLSA</sequence>
<protein>
    <submittedName>
        <fullName evidence="1">Uncharacterized protein</fullName>
    </submittedName>
</protein>